<dbReference type="KEGG" id="ker:91102967"/>
<dbReference type="RefSeq" id="XP_066084047.1">
    <property type="nucleotide sequence ID" value="XM_066227950.1"/>
</dbReference>
<dbReference type="GeneID" id="91102967"/>
<dbReference type="Proteomes" id="UP001358614">
    <property type="component" value="Chromosome 1"/>
</dbReference>
<protein>
    <submittedName>
        <fullName evidence="1">Uncharacterized protein</fullName>
    </submittedName>
</protein>
<dbReference type="AlphaFoldDB" id="A0AAX4KI68"/>
<gene>
    <name evidence="1" type="ORF">V865_004165</name>
</gene>
<accession>A0AAX4KI68</accession>
<reference evidence="1 2" key="1">
    <citation type="submission" date="2024-01" db="EMBL/GenBank/DDBJ databases">
        <title>Comparative genomics of Cryptococcus and Kwoniella reveals pathogenesis evolution and contrasting modes of karyotype evolution via chromosome fusion or intercentromeric recombination.</title>
        <authorList>
            <person name="Coelho M.A."/>
            <person name="David-Palma M."/>
            <person name="Shea T."/>
            <person name="Bowers K."/>
            <person name="McGinley-Smith S."/>
            <person name="Mohammad A.W."/>
            <person name="Gnirke A."/>
            <person name="Yurkov A.M."/>
            <person name="Nowrousian M."/>
            <person name="Sun S."/>
            <person name="Cuomo C.A."/>
            <person name="Heitman J."/>
        </authorList>
    </citation>
    <scope>NUCLEOTIDE SEQUENCE [LARGE SCALE GENOMIC DNA]</scope>
    <source>
        <strain evidence="1 2">PYCC6329</strain>
    </source>
</reference>
<organism evidence="1 2">
    <name type="scientific">Kwoniella europaea PYCC6329</name>
    <dbReference type="NCBI Taxonomy" id="1423913"/>
    <lineage>
        <taxon>Eukaryota</taxon>
        <taxon>Fungi</taxon>
        <taxon>Dikarya</taxon>
        <taxon>Basidiomycota</taxon>
        <taxon>Agaricomycotina</taxon>
        <taxon>Tremellomycetes</taxon>
        <taxon>Tremellales</taxon>
        <taxon>Cryptococcaceae</taxon>
        <taxon>Kwoniella</taxon>
    </lineage>
</organism>
<evidence type="ECO:0000313" key="2">
    <source>
        <dbReference type="Proteomes" id="UP001358614"/>
    </source>
</evidence>
<dbReference type="EMBL" id="CP144089">
    <property type="protein sequence ID" value="WWD06080.1"/>
    <property type="molecule type" value="Genomic_DNA"/>
</dbReference>
<evidence type="ECO:0000313" key="1">
    <source>
        <dbReference type="EMBL" id="WWD06080.1"/>
    </source>
</evidence>
<sequence>MDSEHPLSGAGTVDVSPHSDLSLKGLETALKQCATTPIQSVDENAQGPKLTQDEVREYYRQFRADDPGFSVKYSTGDGTKLGDILDGIVYEAGEDHRKWRSTQKFDQDIHDEGGTIEVDGQKYEKRTMTNSELDMSRLCYLTCTERKMIEGPHPKGWNTLSGYPIDTLNEYHELLRKKDASANTELWVHMTGWELEPAPLSAKEEGQANVVDGSGTSA</sequence>
<name>A0AAX4KI68_9TREE</name>
<proteinExistence type="predicted"/>
<keyword evidence="2" id="KW-1185">Reference proteome</keyword>